<dbReference type="Pfam" id="PF09485">
    <property type="entry name" value="CRISPR_Cse2"/>
    <property type="match status" value="1"/>
</dbReference>
<protein>
    <submittedName>
        <fullName evidence="1">CRISPR-associated protein, Cse2 family</fullName>
    </submittedName>
</protein>
<dbReference type="InterPro" id="IPR013382">
    <property type="entry name" value="CRISPR-assoc_prot_Cse2"/>
</dbReference>
<dbReference type="InterPro" id="IPR038287">
    <property type="entry name" value="Cse2_sf"/>
</dbReference>
<dbReference type="HOGENOM" id="CLU_081588_3_0_3"/>
<evidence type="ECO:0000313" key="1">
    <source>
        <dbReference type="EMBL" id="ACL46406.1"/>
    </source>
</evidence>
<dbReference type="OrthoDB" id="582183at2"/>
<dbReference type="AlphaFoldDB" id="B8HWI0"/>
<dbReference type="NCBIfam" id="TIGR02548">
    <property type="entry name" value="casB_cse2"/>
    <property type="match status" value="1"/>
</dbReference>
<proteinExistence type="predicted"/>
<accession>B8HWI0</accession>
<dbReference type="EMBL" id="CP001344">
    <property type="protein sequence ID" value="ACL46406.1"/>
    <property type="molecule type" value="Genomic_DNA"/>
</dbReference>
<name>B8HWI0_CYAP4</name>
<organism evidence="1">
    <name type="scientific">Cyanothece sp. (strain PCC 7425 / ATCC 29141)</name>
    <dbReference type="NCBI Taxonomy" id="395961"/>
    <lineage>
        <taxon>Bacteria</taxon>
        <taxon>Bacillati</taxon>
        <taxon>Cyanobacteriota</taxon>
        <taxon>Cyanophyceae</taxon>
        <taxon>Gomontiellales</taxon>
        <taxon>Cyanothecaceae</taxon>
        <taxon>Cyanothece</taxon>
    </lineage>
</organism>
<dbReference type="STRING" id="395961.Cyan7425_4092"/>
<dbReference type="Gene3D" id="1.10.520.40">
    <property type="entry name" value="CRISPR-associated protein Cse2"/>
    <property type="match status" value="1"/>
</dbReference>
<dbReference type="eggNOG" id="ENOG503397A">
    <property type="taxonomic scope" value="Bacteria"/>
</dbReference>
<reference evidence="1" key="1">
    <citation type="submission" date="2009-01" db="EMBL/GenBank/DDBJ databases">
        <title>Complete sequence of chromosome Cyanothece sp. PCC 7425.</title>
        <authorList>
            <consortium name="US DOE Joint Genome Institute"/>
            <person name="Lucas S."/>
            <person name="Copeland A."/>
            <person name="Lapidus A."/>
            <person name="Glavina del Rio T."/>
            <person name="Dalin E."/>
            <person name="Tice H."/>
            <person name="Bruce D."/>
            <person name="Goodwin L."/>
            <person name="Pitluck S."/>
            <person name="Sims D."/>
            <person name="Meineke L."/>
            <person name="Brettin T."/>
            <person name="Detter J.C."/>
            <person name="Han C."/>
            <person name="Larimer F."/>
            <person name="Land M."/>
            <person name="Hauser L."/>
            <person name="Kyrpides N."/>
            <person name="Ovchinnikova G."/>
            <person name="Liberton M."/>
            <person name="Stoeckel J."/>
            <person name="Banerjee A."/>
            <person name="Singh A."/>
            <person name="Page L."/>
            <person name="Sato H."/>
            <person name="Zhao L."/>
            <person name="Sherman L."/>
            <person name="Pakrasi H."/>
            <person name="Richardson P."/>
        </authorList>
    </citation>
    <scope>NUCLEOTIDE SEQUENCE</scope>
    <source>
        <strain evidence="1">PCC 7425</strain>
    </source>
</reference>
<dbReference type="CDD" id="cd09670">
    <property type="entry name" value="Cse2_I-E"/>
    <property type="match status" value="1"/>
</dbReference>
<dbReference type="KEGG" id="cyn:Cyan7425_4092"/>
<gene>
    <name evidence="1" type="ordered locus">Cyan7425_4092</name>
</gene>
<sequence length="190" mass="21963">MTVTQTRIRNQLEHERRFLQAVSGRTCKDNGAKADFKRALSGEPEHLRKVYPFVLPYIGSTSEWEQEHIWIPVACLSVYYPQPIREAKKQKNFGYSGRGLANATSSKGVDRRFRALLDLALVDIKSPLTALVRQMRSKEVAIDYPKLLADLRQWEHPNQYVQDQWARAFWNVSVSSFDDPETFDTDTETN</sequence>